<keyword evidence="6" id="KW-0997">Cell inner membrane</keyword>
<name>A0A831W8L2_9GAMM</name>
<keyword evidence="3 6" id="KW-0285">Flavoprotein</keyword>
<feature type="domain" description="FMN-binding" evidence="8">
    <location>
        <begin position="109"/>
        <end position="211"/>
    </location>
</feature>
<comment type="subcellular location">
    <subcellularLocation>
        <location evidence="6">Cell inner membrane</location>
        <topology evidence="6">Single-pass membrane protein</topology>
    </subcellularLocation>
</comment>
<evidence type="ECO:0000256" key="7">
    <source>
        <dbReference type="SAM" id="Phobius"/>
    </source>
</evidence>
<keyword evidence="5 6" id="KW-0249">Electron transport</keyword>
<dbReference type="HAMAP" id="MF_00479">
    <property type="entry name" value="RsxG_RnfG"/>
    <property type="match status" value="1"/>
</dbReference>
<dbReference type="AlphaFoldDB" id="A0A831W8L2"/>
<dbReference type="PANTHER" id="PTHR36118:SF1">
    <property type="entry name" value="ION-TRANSLOCATING OXIDOREDUCTASE COMPLEX SUBUNIT G"/>
    <property type="match status" value="1"/>
</dbReference>
<dbReference type="Proteomes" id="UP000886339">
    <property type="component" value="Unassembled WGS sequence"/>
</dbReference>
<dbReference type="GO" id="GO:0009055">
    <property type="term" value="F:electron transfer activity"/>
    <property type="evidence" value="ECO:0007669"/>
    <property type="project" value="InterPro"/>
</dbReference>
<comment type="function">
    <text evidence="6">Part of a membrane-bound complex that couples electron transfer with translocation of ions across the membrane.</text>
</comment>
<evidence type="ECO:0000256" key="6">
    <source>
        <dbReference type="HAMAP-Rule" id="MF_00479"/>
    </source>
</evidence>
<keyword evidence="2 6" id="KW-0597">Phosphoprotein</keyword>
<keyword evidence="1 6" id="KW-0813">Transport</keyword>
<dbReference type="EC" id="7.-.-.-" evidence="6"/>
<evidence type="ECO:0000256" key="3">
    <source>
        <dbReference type="ARBA" id="ARBA00022630"/>
    </source>
</evidence>
<protein>
    <recommendedName>
        <fullName evidence="6">Ion-translocating oxidoreductase complex subunit G</fullName>
        <ecNumber evidence="6">7.-.-.-</ecNumber>
    </recommendedName>
    <alternativeName>
        <fullName evidence="6">Rnf electron transport complex subunit G</fullName>
    </alternativeName>
</protein>
<comment type="caution">
    <text evidence="9">The sequence shown here is derived from an EMBL/GenBank/DDBJ whole genome shotgun (WGS) entry which is preliminary data.</text>
</comment>
<evidence type="ECO:0000259" key="8">
    <source>
        <dbReference type="SMART" id="SM00900"/>
    </source>
</evidence>
<organism evidence="9">
    <name type="scientific">Thiolapillus brandeum</name>
    <dbReference type="NCBI Taxonomy" id="1076588"/>
    <lineage>
        <taxon>Bacteria</taxon>
        <taxon>Pseudomonadati</taxon>
        <taxon>Pseudomonadota</taxon>
        <taxon>Gammaproteobacteria</taxon>
        <taxon>Chromatiales</taxon>
        <taxon>Sedimenticolaceae</taxon>
        <taxon>Thiolapillus</taxon>
    </lineage>
</organism>
<keyword evidence="6" id="KW-1003">Cell membrane</keyword>
<dbReference type="PIRSF" id="PIRSF006091">
    <property type="entry name" value="E_trnsport_RnfG"/>
    <property type="match status" value="1"/>
</dbReference>
<keyword evidence="6 7" id="KW-1133">Transmembrane helix</keyword>
<dbReference type="NCBIfam" id="TIGR01947">
    <property type="entry name" value="rnfG"/>
    <property type="match status" value="1"/>
</dbReference>
<feature type="modified residue" description="FMN phosphoryl threonine" evidence="6">
    <location>
        <position position="194"/>
    </location>
</feature>
<dbReference type="GO" id="GO:0005886">
    <property type="term" value="C:plasma membrane"/>
    <property type="evidence" value="ECO:0007669"/>
    <property type="project" value="UniProtKB-SubCell"/>
</dbReference>
<gene>
    <name evidence="6" type="primary">rnfG</name>
    <name evidence="9" type="ORF">ENJ12_09085</name>
</gene>
<dbReference type="Pfam" id="PF04205">
    <property type="entry name" value="FMN_bind"/>
    <property type="match status" value="1"/>
</dbReference>
<comment type="cofactor">
    <cofactor evidence="6">
        <name>FMN</name>
        <dbReference type="ChEBI" id="CHEBI:58210"/>
    </cofactor>
</comment>
<dbReference type="EMBL" id="DRLF01000316">
    <property type="protein sequence ID" value="HEC06993.1"/>
    <property type="molecule type" value="Genomic_DNA"/>
</dbReference>
<evidence type="ECO:0000256" key="5">
    <source>
        <dbReference type="ARBA" id="ARBA00022982"/>
    </source>
</evidence>
<dbReference type="GO" id="GO:0010181">
    <property type="term" value="F:FMN binding"/>
    <property type="evidence" value="ECO:0007669"/>
    <property type="project" value="InterPro"/>
</dbReference>
<dbReference type="GO" id="GO:0022900">
    <property type="term" value="P:electron transport chain"/>
    <property type="evidence" value="ECO:0007669"/>
    <property type="project" value="UniProtKB-UniRule"/>
</dbReference>
<proteinExistence type="inferred from homology"/>
<keyword evidence="6 7" id="KW-0472">Membrane</keyword>
<reference evidence="9" key="1">
    <citation type="journal article" date="2020" name="mSystems">
        <title>Genome- and Community-Level Interaction Insights into Carbon Utilization and Element Cycling Functions of Hydrothermarchaeota in Hydrothermal Sediment.</title>
        <authorList>
            <person name="Zhou Z."/>
            <person name="Liu Y."/>
            <person name="Xu W."/>
            <person name="Pan J."/>
            <person name="Luo Z.H."/>
            <person name="Li M."/>
        </authorList>
    </citation>
    <scope>NUCLEOTIDE SEQUENCE [LARGE SCALE GENOMIC DNA]</scope>
    <source>
        <strain evidence="9">HyVt-458</strain>
    </source>
</reference>
<keyword evidence="4 6" id="KW-0288">FMN</keyword>
<dbReference type="InterPro" id="IPR007329">
    <property type="entry name" value="FMN-bd"/>
</dbReference>
<feature type="transmembrane region" description="Helical" evidence="7">
    <location>
        <begin position="15"/>
        <end position="35"/>
    </location>
</feature>
<accession>A0A831W8L2</accession>
<dbReference type="SMART" id="SM00900">
    <property type="entry name" value="FMN_bind"/>
    <property type="match status" value="1"/>
</dbReference>
<evidence type="ECO:0000313" key="9">
    <source>
        <dbReference type="EMBL" id="HEC06993.1"/>
    </source>
</evidence>
<comment type="similarity">
    <text evidence="6">Belongs to the RnfG family.</text>
</comment>
<keyword evidence="6 7" id="KW-0812">Transmembrane</keyword>
<evidence type="ECO:0000256" key="4">
    <source>
        <dbReference type="ARBA" id="ARBA00022643"/>
    </source>
</evidence>
<evidence type="ECO:0000256" key="1">
    <source>
        <dbReference type="ARBA" id="ARBA00022448"/>
    </source>
</evidence>
<dbReference type="InterPro" id="IPR010209">
    <property type="entry name" value="Ion_transpt_RnfG/RsxG"/>
</dbReference>
<comment type="subunit">
    <text evidence="6">The complex is composed of six subunits: RnfA, RnfB, RnfC, RnfD, RnfE and RnfG.</text>
</comment>
<evidence type="ECO:0000256" key="2">
    <source>
        <dbReference type="ARBA" id="ARBA00022553"/>
    </source>
</evidence>
<dbReference type="PANTHER" id="PTHR36118">
    <property type="entry name" value="ION-TRANSLOCATING OXIDOREDUCTASE COMPLEX SUBUNIT G"/>
    <property type="match status" value="1"/>
</dbReference>
<keyword evidence="6" id="KW-1278">Translocase</keyword>
<sequence>MNTESAQVQQPSTPASHIIAVLTGIAMISGFLVVLTSQLTAPFIAENQRIAIEAAVTRVIPGSVSHKEFILSDDGLKPAEKGAEGQRIYAGYDASGKLLGVAAKAAAQGYGGMIYLLYGYDPACECIRGIKVLKMAETPGLGDKIIKDPDFQANFDRLDARLDPSHMALLHPIVTVKHGSKKEAWEVDAISGATISSKAVGKALNRSAQSLLPRLLPLIGELEVAGK</sequence>